<evidence type="ECO:0000313" key="5">
    <source>
        <dbReference type="EMBL" id="EAJ1622752.1"/>
    </source>
</evidence>
<dbReference type="RefSeq" id="WP_257415801.1">
    <property type="nucleotide sequence ID" value="NZ_JANKJB010000013.1"/>
</dbReference>
<keyword evidence="6" id="KW-1185">Reference proteome</keyword>
<dbReference type="Gene3D" id="3.40.50.300">
    <property type="entry name" value="P-loop containing nucleotide triphosphate hydrolases"/>
    <property type="match status" value="1"/>
</dbReference>
<feature type="region of interest" description="Disordered" evidence="3">
    <location>
        <begin position="243"/>
        <end position="265"/>
    </location>
</feature>
<evidence type="ECO:0000313" key="6">
    <source>
        <dbReference type="Proteomes" id="UP000535305"/>
    </source>
</evidence>
<keyword evidence="1" id="KW-0547">Nucleotide-binding</keyword>
<reference evidence="5 6" key="1">
    <citation type="submission" date="2018-06" db="EMBL/GenBank/DDBJ databases">
        <authorList>
            <consortium name="PulseNet: The National Subtyping Network for Foodborne Disease Surveillance"/>
            <person name="Tarr C.L."/>
            <person name="Trees E."/>
            <person name="Katz L.S."/>
            <person name="Carleton-Romer H.A."/>
            <person name="Stroika S."/>
            <person name="Kucerova Z."/>
            <person name="Roache K.F."/>
            <person name="Sabol A.L."/>
            <person name="Besser J."/>
            <person name="Gerner-Smidt P."/>
        </authorList>
    </citation>
    <scope>NUCLEOTIDE SEQUENCE [LARGE SCALE GENOMIC DNA]</scope>
    <source>
        <strain evidence="5 6">PNUSAC003104</strain>
    </source>
</reference>
<sequence>MKKAFIFAGTNGAGKTTLYFNELEIAKDFGFRINVDEIVSAFGDSKNTKDQIRASKIALKMRRNYIQQGKDFNQESTLCGNSILSLFHQLKKENYQINLFYIGLENAQIAKERVKMRVLKGGHNVAENLIEKRYSESLKNCIKISHLCDNIVVFDNTQSYKKLFEINYDKLTLFNEASWALELFNYLKNLVKDREDLKAQQEHINQIMQMQENIDSMPRAKDIFTQDLEKNFQFNNDDLKKKANLTSQDNESKNKSTHILLRKKR</sequence>
<evidence type="ECO:0000256" key="1">
    <source>
        <dbReference type="ARBA" id="ARBA00022741"/>
    </source>
</evidence>
<dbReference type="InterPro" id="IPR027417">
    <property type="entry name" value="P-loop_NTPase"/>
</dbReference>
<dbReference type="PANTHER" id="PTHR39206">
    <property type="entry name" value="SLL8004 PROTEIN"/>
    <property type="match status" value="1"/>
</dbReference>
<name>A0A7U8G9A3_CAMUP</name>
<dbReference type="EMBL" id="AABVLA010000051">
    <property type="protein sequence ID" value="EAJ1622752.1"/>
    <property type="molecule type" value="Genomic_DNA"/>
</dbReference>
<dbReference type="InterPro" id="IPR010488">
    <property type="entry name" value="Zeta_toxin_domain"/>
</dbReference>
<dbReference type="AlphaFoldDB" id="A0A7U8G9A3"/>
<evidence type="ECO:0000256" key="3">
    <source>
        <dbReference type="SAM" id="MobiDB-lite"/>
    </source>
</evidence>
<dbReference type="GO" id="GO:0016301">
    <property type="term" value="F:kinase activity"/>
    <property type="evidence" value="ECO:0007669"/>
    <property type="project" value="InterPro"/>
</dbReference>
<evidence type="ECO:0000259" key="4">
    <source>
        <dbReference type="Pfam" id="PF06414"/>
    </source>
</evidence>
<dbReference type="GO" id="GO:0005524">
    <property type="term" value="F:ATP binding"/>
    <property type="evidence" value="ECO:0007669"/>
    <property type="project" value="UniProtKB-KW"/>
</dbReference>
<gene>
    <name evidence="5" type="ORF">CT510_08920</name>
</gene>
<comment type="caution">
    <text evidence="5">The sequence shown here is derived from an EMBL/GenBank/DDBJ whole genome shotgun (WGS) entry which is preliminary data.</text>
</comment>
<dbReference type="Proteomes" id="UP000535305">
    <property type="component" value="Unassembled WGS sequence"/>
</dbReference>
<protein>
    <submittedName>
        <fullName evidence="5">ATPase</fullName>
    </submittedName>
</protein>
<keyword evidence="2" id="KW-0067">ATP-binding</keyword>
<accession>A0A7U8G9A3</accession>
<organism evidence="5 6">
    <name type="scientific">Campylobacter upsaliensis</name>
    <dbReference type="NCBI Taxonomy" id="28080"/>
    <lineage>
        <taxon>Bacteria</taxon>
        <taxon>Pseudomonadati</taxon>
        <taxon>Campylobacterota</taxon>
        <taxon>Epsilonproteobacteria</taxon>
        <taxon>Campylobacterales</taxon>
        <taxon>Campylobacteraceae</taxon>
        <taxon>Campylobacter</taxon>
    </lineage>
</organism>
<proteinExistence type="predicted"/>
<dbReference type="PANTHER" id="PTHR39206:SF1">
    <property type="entry name" value="SLL8004 PROTEIN"/>
    <property type="match status" value="1"/>
</dbReference>
<dbReference type="SUPFAM" id="SSF52540">
    <property type="entry name" value="P-loop containing nucleoside triphosphate hydrolases"/>
    <property type="match status" value="1"/>
</dbReference>
<evidence type="ECO:0000256" key="2">
    <source>
        <dbReference type="ARBA" id="ARBA00022840"/>
    </source>
</evidence>
<dbReference type="Pfam" id="PF06414">
    <property type="entry name" value="Zeta_toxin"/>
    <property type="match status" value="1"/>
</dbReference>
<feature type="domain" description="Zeta toxin" evidence="4">
    <location>
        <begin position="3"/>
        <end position="158"/>
    </location>
</feature>